<organism evidence="1 2">
    <name type="scientific">Pelatocladus maniniholoensis HA4357-MV3</name>
    <dbReference type="NCBI Taxonomy" id="1117104"/>
    <lineage>
        <taxon>Bacteria</taxon>
        <taxon>Bacillati</taxon>
        <taxon>Cyanobacteriota</taxon>
        <taxon>Cyanophyceae</taxon>
        <taxon>Nostocales</taxon>
        <taxon>Nostocaceae</taxon>
        <taxon>Pelatocladus</taxon>
    </lineage>
</organism>
<sequence>MSKESVPPTKSLLMRPHRRQFIIGPEVFPVYEDWHYRRLDADRWISYCPELRATWTKDADGACWVILGVAVETLESQLEPITEISRTKSEDIPKLYTSWAGRWVLIGKGQVHMDASGLLGCFYGSTRDGQPWVSSSPALLNDILLPKADCRELYYQKGLSWFTPPLSRFGEISRLLPSQVIHLKDGSIHPRPLLPPINPELDYEEALELLSQSMITALQRLYQQENRVWLGLSAGVDSRLVLAMASRGNVSIAPFTRIAARMSVADRILPATLADKLGYQHIFLKGRNSKANRKQLVTEHTAGHVCEGDALPFLQSVRDSLEGISVGGWCFEVGKAMWRTCFPDNIDDIEICTQQIARTYGESCKSSAIAGICEWLEWVKQTPQEHMDWRDRFYIEQRLAGWQSSKEQLYDLSNIQRIPIINAARTYALMLSIPENRRLNAKYQLDLISQAAPQIAIYPCNPSNKYFGTLRAMLIKSSYDPLYVPQIIARKLRSR</sequence>
<dbReference type="Proteomes" id="UP000813215">
    <property type="component" value="Unassembled WGS sequence"/>
</dbReference>
<gene>
    <name evidence="1" type="ORF">KME28_26585</name>
</gene>
<accession>A0A9E3HDC3</accession>
<protein>
    <recommendedName>
        <fullName evidence="3">Asparagine synthetase domain-containing protein</fullName>
    </recommendedName>
</protein>
<dbReference type="AlphaFoldDB" id="A0A9E3HDC3"/>
<dbReference type="Gene3D" id="3.40.50.620">
    <property type="entry name" value="HUPs"/>
    <property type="match status" value="1"/>
</dbReference>
<proteinExistence type="predicted"/>
<dbReference type="InterPro" id="IPR014729">
    <property type="entry name" value="Rossmann-like_a/b/a_fold"/>
</dbReference>
<evidence type="ECO:0008006" key="3">
    <source>
        <dbReference type="Google" id="ProtNLM"/>
    </source>
</evidence>
<evidence type="ECO:0000313" key="1">
    <source>
        <dbReference type="EMBL" id="MBW4435182.1"/>
    </source>
</evidence>
<reference evidence="1" key="2">
    <citation type="journal article" date="2022" name="Microbiol. Resour. Announc.">
        <title>Metagenome Sequencing to Explore Phylogenomics of Terrestrial Cyanobacteria.</title>
        <authorList>
            <person name="Ward R.D."/>
            <person name="Stajich J.E."/>
            <person name="Johansen J.R."/>
            <person name="Huntemann M."/>
            <person name="Clum A."/>
            <person name="Foster B."/>
            <person name="Foster B."/>
            <person name="Roux S."/>
            <person name="Palaniappan K."/>
            <person name="Varghese N."/>
            <person name="Mukherjee S."/>
            <person name="Reddy T.B.K."/>
            <person name="Daum C."/>
            <person name="Copeland A."/>
            <person name="Chen I.A."/>
            <person name="Ivanova N.N."/>
            <person name="Kyrpides N.C."/>
            <person name="Shapiro N."/>
            <person name="Eloe-Fadrosh E.A."/>
            <person name="Pietrasiak N."/>
        </authorList>
    </citation>
    <scope>NUCLEOTIDE SEQUENCE</scope>
    <source>
        <strain evidence="1">HA4357-MV3</strain>
    </source>
</reference>
<evidence type="ECO:0000313" key="2">
    <source>
        <dbReference type="Proteomes" id="UP000813215"/>
    </source>
</evidence>
<dbReference type="SUPFAM" id="SSF52402">
    <property type="entry name" value="Adenine nucleotide alpha hydrolases-like"/>
    <property type="match status" value="1"/>
</dbReference>
<name>A0A9E3HDC3_9NOST</name>
<dbReference type="EMBL" id="JAHHHW010000154">
    <property type="protein sequence ID" value="MBW4435182.1"/>
    <property type="molecule type" value="Genomic_DNA"/>
</dbReference>
<comment type="caution">
    <text evidence="1">The sequence shown here is derived from an EMBL/GenBank/DDBJ whole genome shotgun (WGS) entry which is preliminary data.</text>
</comment>
<reference evidence="1" key="1">
    <citation type="submission" date="2021-05" db="EMBL/GenBank/DDBJ databases">
        <authorList>
            <person name="Pietrasiak N."/>
            <person name="Ward R."/>
            <person name="Stajich J.E."/>
            <person name="Kurbessoian T."/>
        </authorList>
    </citation>
    <scope>NUCLEOTIDE SEQUENCE</scope>
    <source>
        <strain evidence="1">HA4357-MV3</strain>
    </source>
</reference>